<keyword evidence="2" id="KW-1003">Cell membrane</keyword>
<dbReference type="Proteomes" id="UP000619033">
    <property type="component" value="Unassembled WGS sequence"/>
</dbReference>
<sequence length="79" mass="8476">MDRLTRTWALLIGLTLATTALAAWDGRLAVPGLMLLAWAKARGILAGFLHLRNAPGWLAAFTLPLALWLAAIAALMAIR</sequence>
<gene>
    <name evidence="7" type="ORF">JI744_11605</name>
</gene>
<evidence type="ECO:0000256" key="3">
    <source>
        <dbReference type="ARBA" id="ARBA00022692"/>
    </source>
</evidence>
<reference evidence="7" key="1">
    <citation type="submission" date="2021-01" db="EMBL/GenBank/DDBJ databases">
        <title>Genome seq and assembly of Tabrizicola sp. KVB23.</title>
        <authorList>
            <person name="Chhetri G."/>
        </authorList>
    </citation>
    <scope>NUCLEOTIDE SEQUENCE</scope>
    <source>
        <strain evidence="7">KVB23</strain>
    </source>
</reference>
<dbReference type="EMBL" id="JAESVP010000005">
    <property type="protein sequence ID" value="MBL4928751.1"/>
    <property type="molecule type" value="Genomic_DNA"/>
</dbReference>
<keyword evidence="3 6" id="KW-0812">Transmembrane</keyword>
<comment type="subcellular location">
    <subcellularLocation>
        <location evidence="1">Cell membrane</location>
        <topology evidence="1">Multi-pass membrane protein</topology>
    </subcellularLocation>
</comment>
<evidence type="ECO:0000256" key="6">
    <source>
        <dbReference type="SAM" id="Phobius"/>
    </source>
</evidence>
<keyword evidence="4 6" id="KW-1133">Transmembrane helix</keyword>
<dbReference type="Pfam" id="PF03626">
    <property type="entry name" value="COX4_pro"/>
    <property type="match status" value="1"/>
</dbReference>
<evidence type="ECO:0000256" key="2">
    <source>
        <dbReference type="ARBA" id="ARBA00022475"/>
    </source>
</evidence>
<evidence type="ECO:0000313" key="7">
    <source>
        <dbReference type="EMBL" id="MBL4928751.1"/>
    </source>
</evidence>
<evidence type="ECO:0000256" key="1">
    <source>
        <dbReference type="ARBA" id="ARBA00004651"/>
    </source>
</evidence>
<evidence type="ECO:0000256" key="4">
    <source>
        <dbReference type="ARBA" id="ARBA00022989"/>
    </source>
</evidence>
<proteinExistence type="predicted"/>
<dbReference type="GO" id="GO:0005886">
    <property type="term" value="C:plasma membrane"/>
    <property type="evidence" value="ECO:0007669"/>
    <property type="project" value="UniProtKB-SubCell"/>
</dbReference>
<accession>A0A8J7MSJ1</accession>
<keyword evidence="5 6" id="KW-0472">Membrane</keyword>
<dbReference type="InterPro" id="IPR005171">
    <property type="entry name" value="Cyt_c_oxidase_su4_prok"/>
</dbReference>
<evidence type="ECO:0000313" key="8">
    <source>
        <dbReference type="Proteomes" id="UP000619033"/>
    </source>
</evidence>
<feature type="transmembrane region" description="Helical" evidence="6">
    <location>
        <begin position="57"/>
        <end position="78"/>
    </location>
</feature>
<organism evidence="7 8">
    <name type="scientific">Fuscibacter oryzae</name>
    <dbReference type="NCBI Taxonomy" id="2803939"/>
    <lineage>
        <taxon>Bacteria</taxon>
        <taxon>Pseudomonadati</taxon>
        <taxon>Pseudomonadota</taxon>
        <taxon>Alphaproteobacteria</taxon>
        <taxon>Rhodobacterales</taxon>
        <taxon>Paracoccaceae</taxon>
        <taxon>Fuscibacter</taxon>
    </lineage>
</organism>
<name>A0A8J7MSJ1_9RHOB</name>
<keyword evidence="8" id="KW-1185">Reference proteome</keyword>
<evidence type="ECO:0000256" key="5">
    <source>
        <dbReference type="ARBA" id="ARBA00023136"/>
    </source>
</evidence>
<comment type="caution">
    <text evidence="7">The sequence shown here is derived from an EMBL/GenBank/DDBJ whole genome shotgun (WGS) entry which is preliminary data.</text>
</comment>
<dbReference type="AlphaFoldDB" id="A0A8J7MSJ1"/>
<protein>
    <submittedName>
        <fullName evidence="7">Cytochrome C oxidase subunit IV family protein</fullName>
    </submittedName>
</protein>
<dbReference type="RefSeq" id="WP_202661067.1">
    <property type="nucleotide sequence ID" value="NZ_JAESVP010000005.1"/>
</dbReference>